<dbReference type="Gene3D" id="3.20.20.140">
    <property type="entry name" value="Metal-dependent hydrolases"/>
    <property type="match status" value="1"/>
</dbReference>
<name>X1UF53_9ZZZZ</name>
<feature type="domain" description="Amidohydrolase-related" evidence="1">
    <location>
        <begin position="104"/>
        <end position="229"/>
    </location>
</feature>
<proteinExistence type="predicted"/>
<dbReference type="GO" id="GO:0016787">
    <property type="term" value="F:hydrolase activity"/>
    <property type="evidence" value="ECO:0007669"/>
    <property type="project" value="InterPro"/>
</dbReference>
<dbReference type="EMBL" id="BARW01027591">
    <property type="protein sequence ID" value="GAJ16174.1"/>
    <property type="molecule type" value="Genomic_DNA"/>
</dbReference>
<dbReference type="PANTHER" id="PTHR43383">
    <property type="entry name" value="NODULIN 6"/>
    <property type="match status" value="1"/>
</dbReference>
<dbReference type="Pfam" id="PF04909">
    <property type="entry name" value="Amidohydro_2"/>
    <property type="match status" value="1"/>
</dbReference>
<reference evidence="2" key="1">
    <citation type="journal article" date="2014" name="Front. Microbiol.">
        <title>High frequency of phylogenetically diverse reductive dehalogenase-homologous genes in deep subseafloor sedimentary metagenomes.</title>
        <authorList>
            <person name="Kawai M."/>
            <person name="Futagami T."/>
            <person name="Toyoda A."/>
            <person name="Takaki Y."/>
            <person name="Nishi S."/>
            <person name="Hori S."/>
            <person name="Arai W."/>
            <person name="Tsubouchi T."/>
            <person name="Morono Y."/>
            <person name="Uchiyama I."/>
            <person name="Ito T."/>
            <person name="Fujiyama A."/>
            <person name="Inagaki F."/>
            <person name="Takami H."/>
        </authorList>
    </citation>
    <scope>NUCLEOTIDE SEQUENCE</scope>
    <source>
        <strain evidence="2">Expedition CK06-06</strain>
    </source>
</reference>
<evidence type="ECO:0000259" key="1">
    <source>
        <dbReference type="Pfam" id="PF04909"/>
    </source>
</evidence>
<comment type="caution">
    <text evidence="2">The sequence shown here is derived from an EMBL/GenBank/DDBJ whole genome shotgun (WGS) entry which is preliminary data.</text>
</comment>
<dbReference type="InterPro" id="IPR006680">
    <property type="entry name" value="Amidohydro-rel"/>
</dbReference>
<sequence length="255" mass="29108">MDNFIFPNTGDDIEQIEKESVIKICSFGDWLEICEIMLDKALNLGAVALKSGLAYQRTLKYERVSKNEAENGFNEIFKVKHSPDWANQAFMVGKKFQDYMMHFVLGLANKRNLTFQFHTGIQEGNGNIIYNSDPSLLSNLFLEYPNVDFDIFHIGYPYQQVLSVLAKTFPNVYIDMCWAHIISPTACINALIEWIDSVPINKISAFGGDYCFIDGVYGHQYLARINVSKSLAKKVEDGVFDIEKAKEISMMLFYN</sequence>
<feature type="non-terminal residue" evidence="2">
    <location>
        <position position="255"/>
    </location>
</feature>
<evidence type="ECO:0000313" key="2">
    <source>
        <dbReference type="EMBL" id="GAJ16174.1"/>
    </source>
</evidence>
<gene>
    <name evidence="2" type="ORF">S12H4_44738</name>
</gene>
<organism evidence="2">
    <name type="scientific">marine sediment metagenome</name>
    <dbReference type="NCBI Taxonomy" id="412755"/>
    <lineage>
        <taxon>unclassified sequences</taxon>
        <taxon>metagenomes</taxon>
        <taxon>ecological metagenomes</taxon>
    </lineage>
</organism>
<dbReference type="SUPFAM" id="SSF51556">
    <property type="entry name" value="Metallo-dependent hydrolases"/>
    <property type="match status" value="1"/>
</dbReference>
<accession>X1UF53</accession>
<protein>
    <recommendedName>
        <fullName evidence="1">Amidohydrolase-related domain-containing protein</fullName>
    </recommendedName>
</protein>
<dbReference type="PANTHER" id="PTHR43383:SF2">
    <property type="entry name" value="AMIDOHYDROLASE 2 FAMILY PROTEIN"/>
    <property type="match status" value="1"/>
</dbReference>
<dbReference type="InterPro" id="IPR032466">
    <property type="entry name" value="Metal_Hydrolase"/>
</dbReference>
<dbReference type="AlphaFoldDB" id="X1UF53"/>